<sequence>MMNAYNVDPTQPNLYEETVTTTSLADVWLELAKEKSEELTHRVLALHETSTSIFISVSMDLKEQQHALYTDSAHKKYTQHEAIILQDKHNTLKVQI</sequence>
<keyword evidence="2" id="KW-1185">Reference proteome</keyword>
<comment type="caution">
    <text evidence="1">The sequence shown here is derived from an EMBL/GenBank/DDBJ whole genome shotgun (WGS) entry which is preliminary data.</text>
</comment>
<protein>
    <submittedName>
        <fullName evidence="1">Uncharacterized protein</fullName>
    </submittedName>
</protein>
<proteinExistence type="predicted"/>
<organism evidence="1 2">
    <name type="scientific">Bondarzewia mesenterica</name>
    <dbReference type="NCBI Taxonomy" id="1095465"/>
    <lineage>
        <taxon>Eukaryota</taxon>
        <taxon>Fungi</taxon>
        <taxon>Dikarya</taxon>
        <taxon>Basidiomycota</taxon>
        <taxon>Agaricomycotina</taxon>
        <taxon>Agaricomycetes</taxon>
        <taxon>Russulales</taxon>
        <taxon>Bondarzewiaceae</taxon>
        <taxon>Bondarzewia</taxon>
    </lineage>
</organism>
<dbReference type="AlphaFoldDB" id="A0A4S4LPE7"/>
<reference evidence="1 2" key="1">
    <citation type="submission" date="2019-02" db="EMBL/GenBank/DDBJ databases">
        <title>Genome sequencing of the rare red list fungi Bondarzewia mesenterica.</title>
        <authorList>
            <person name="Buettner E."/>
            <person name="Kellner H."/>
        </authorList>
    </citation>
    <scope>NUCLEOTIDE SEQUENCE [LARGE SCALE GENOMIC DNA]</scope>
    <source>
        <strain evidence="1 2">DSM 108281</strain>
    </source>
</reference>
<dbReference type="Proteomes" id="UP000310158">
    <property type="component" value="Unassembled WGS sequence"/>
</dbReference>
<dbReference type="OrthoDB" id="3257768at2759"/>
<name>A0A4S4LPE7_9AGAM</name>
<dbReference type="EMBL" id="SGPL01000297">
    <property type="protein sequence ID" value="THH14156.1"/>
    <property type="molecule type" value="Genomic_DNA"/>
</dbReference>
<evidence type="ECO:0000313" key="2">
    <source>
        <dbReference type="Proteomes" id="UP000310158"/>
    </source>
</evidence>
<accession>A0A4S4LPE7</accession>
<gene>
    <name evidence="1" type="ORF">EW146_g6145</name>
</gene>
<evidence type="ECO:0000313" key="1">
    <source>
        <dbReference type="EMBL" id="THH14156.1"/>
    </source>
</evidence>